<sequence>MIKKIQTAEKGTKAVREIVKLSTQTFAGNLAGEKTRRAIPPGRYINFNYFA</sequence>
<reference evidence="1 2" key="1">
    <citation type="submission" date="2012-10" db="EMBL/GenBank/DDBJ databases">
        <authorList>
            <person name="Genoscope - CEA"/>
        </authorList>
    </citation>
    <scope>NUCLEOTIDE SEQUENCE [LARGE SCALE GENOMIC DNA]</scope>
    <source>
        <strain evidence="2">AM13 / DSM 14728</strain>
    </source>
</reference>
<dbReference type="PATRIC" id="fig|1121451.3.peg.1324"/>
<dbReference type="HOGENOM" id="CLU_3098126_0_0_7"/>
<gene>
    <name evidence="1" type="ORF">DESAM_21069</name>
</gene>
<proteinExistence type="predicted"/>
<accession>L0RAX9</accession>
<evidence type="ECO:0000313" key="2">
    <source>
        <dbReference type="Proteomes" id="UP000010808"/>
    </source>
</evidence>
<dbReference type="Proteomes" id="UP000010808">
    <property type="component" value="Chromosome"/>
</dbReference>
<name>L0RAX9_9BACT</name>
<organism evidence="1 2">
    <name type="scientific">Maridesulfovibrio hydrothermalis AM13 = DSM 14728</name>
    <dbReference type="NCBI Taxonomy" id="1121451"/>
    <lineage>
        <taxon>Bacteria</taxon>
        <taxon>Pseudomonadati</taxon>
        <taxon>Thermodesulfobacteriota</taxon>
        <taxon>Desulfovibrionia</taxon>
        <taxon>Desulfovibrionales</taxon>
        <taxon>Desulfovibrionaceae</taxon>
        <taxon>Maridesulfovibrio</taxon>
    </lineage>
</organism>
<keyword evidence="2" id="KW-1185">Reference proteome</keyword>
<dbReference type="KEGG" id="dhy:DESAM_21069"/>
<protein>
    <submittedName>
        <fullName evidence="1">Uncharacterized protein</fullName>
    </submittedName>
</protein>
<dbReference type="STRING" id="1121451.DESAM_21069"/>
<dbReference type="AlphaFoldDB" id="L0RAX9"/>
<evidence type="ECO:0000313" key="1">
    <source>
        <dbReference type="EMBL" id="CCO23350.1"/>
    </source>
</evidence>
<dbReference type="EMBL" id="FO203522">
    <property type="protein sequence ID" value="CCO23350.1"/>
    <property type="molecule type" value="Genomic_DNA"/>
</dbReference>